<evidence type="ECO:0000313" key="2">
    <source>
        <dbReference type="Proteomes" id="UP000757103"/>
    </source>
</evidence>
<gene>
    <name evidence="1" type="ORF">K8U91_10225</name>
</gene>
<reference evidence="1" key="2">
    <citation type="submission" date="2021-09" db="EMBL/GenBank/DDBJ databases">
        <authorList>
            <person name="Gilroy R."/>
        </authorList>
    </citation>
    <scope>NUCLEOTIDE SEQUENCE</scope>
    <source>
        <strain evidence="1">CHK121-7720</strain>
    </source>
</reference>
<dbReference type="EMBL" id="DYUD01000027">
    <property type="protein sequence ID" value="HJG89828.1"/>
    <property type="molecule type" value="Genomic_DNA"/>
</dbReference>
<comment type="caution">
    <text evidence="1">The sequence shown here is derived from an EMBL/GenBank/DDBJ whole genome shotgun (WGS) entry which is preliminary data.</text>
</comment>
<evidence type="ECO:0000313" key="1">
    <source>
        <dbReference type="EMBL" id="HJG89828.1"/>
    </source>
</evidence>
<dbReference type="Proteomes" id="UP000757103">
    <property type="component" value="Unassembled WGS sequence"/>
</dbReference>
<name>A0A921SVN4_9BACT</name>
<dbReference type="AlphaFoldDB" id="A0A921SVN4"/>
<proteinExistence type="predicted"/>
<protein>
    <submittedName>
        <fullName evidence="1">Uncharacterized protein</fullName>
    </submittedName>
</protein>
<accession>A0A921SVN4</accession>
<sequence length="93" mass="10301">MANKRSLKKEINYIAGELLAECLFNKYYVPGVDAGKLDELVGKIAGIQDDFLCRVGANGDKEPKKVKAYYRKLRADFDKAIDGVFEDLAALNG</sequence>
<organism evidence="1 2">
    <name type="scientific">Barnesiella viscericola</name>
    <dbReference type="NCBI Taxonomy" id="397865"/>
    <lineage>
        <taxon>Bacteria</taxon>
        <taxon>Pseudomonadati</taxon>
        <taxon>Bacteroidota</taxon>
        <taxon>Bacteroidia</taxon>
        <taxon>Bacteroidales</taxon>
        <taxon>Barnesiellaceae</taxon>
        <taxon>Barnesiella</taxon>
    </lineage>
</organism>
<reference evidence="1" key="1">
    <citation type="journal article" date="2021" name="PeerJ">
        <title>Extensive microbial diversity within the chicken gut microbiome revealed by metagenomics and culture.</title>
        <authorList>
            <person name="Gilroy R."/>
            <person name="Ravi A."/>
            <person name="Getino M."/>
            <person name="Pursley I."/>
            <person name="Horton D.L."/>
            <person name="Alikhan N.F."/>
            <person name="Baker D."/>
            <person name="Gharbi K."/>
            <person name="Hall N."/>
            <person name="Watson M."/>
            <person name="Adriaenssens E.M."/>
            <person name="Foster-Nyarko E."/>
            <person name="Jarju S."/>
            <person name="Secka A."/>
            <person name="Antonio M."/>
            <person name="Oren A."/>
            <person name="Chaudhuri R.R."/>
            <person name="La Ragione R."/>
            <person name="Hildebrand F."/>
            <person name="Pallen M.J."/>
        </authorList>
    </citation>
    <scope>NUCLEOTIDE SEQUENCE</scope>
    <source>
        <strain evidence="1">CHK121-7720</strain>
    </source>
</reference>
<dbReference type="GeneID" id="90528216"/>
<dbReference type="RefSeq" id="WP_025277589.1">
    <property type="nucleotide sequence ID" value="NZ_CAMLUE010000004.1"/>
</dbReference>